<dbReference type="Gene3D" id="3.30.160.60">
    <property type="entry name" value="Classic Zinc Finger"/>
    <property type="match status" value="1"/>
</dbReference>
<feature type="region of interest" description="Disordered" evidence="1">
    <location>
        <begin position="160"/>
        <end position="180"/>
    </location>
</feature>
<dbReference type="STRING" id="29170.A0A368FPA0"/>
<feature type="domain" description="C2H2-type" evidence="2">
    <location>
        <begin position="353"/>
        <end position="376"/>
    </location>
</feature>
<dbReference type="AlphaFoldDB" id="A0A368FPA0"/>
<dbReference type="EMBL" id="JOJR01000843">
    <property type="protein sequence ID" value="RCN33953.1"/>
    <property type="molecule type" value="Genomic_DNA"/>
</dbReference>
<dbReference type="SMART" id="SM00355">
    <property type="entry name" value="ZnF_C2H2"/>
    <property type="match status" value="4"/>
</dbReference>
<dbReference type="Proteomes" id="UP000252519">
    <property type="component" value="Unassembled WGS sequence"/>
</dbReference>
<keyword evidence="4" id="KW-1185">Reference proteome</keyword>
<evidence type="ECO:0000256" key="1">
    <source>
        <dbReference type="SAM" id="MobiDB-lite"/>
    </source>
</evidence>
<evidence type="ECO:0000259" key="2">
    <source>
        <dbReference type="SMART" id="SM00355"/>
    </source>
</evidence>
<sequence length="424" mass="47444">MSPALIQNQWLQQQYIQRLAMQQYLENLRATATATTSIPSMSVIAPVCLPLSTEVAKTEDSIINSSTGISPTVSMSSYMPHMDLSGLVAPIPKRPRLVLPVINEEERRRLLEQQPLVASEPTHPVIKAEPPCASACVLPTTFTPSTSCAASPVIEAPAEVRCSPSTSVDTSSNSKEDEEPELFVDIESVDNRPEGRDRRRAYIDFYRKVKSARQREPGPLLNCALCDNQVLSNDNAIHTHVNQHADAGGFWCKLCGASEADKYRIYEHMRVKHPNNLELFEDRRDIVKLCAVIQECFPRVCPRSKKDMARDFDSMLKYIDEKKITEVKCERCEMSVKATKTAMMRHAHAHPVYRCKACKYTSESIKSQEEHQVGLHTVLDPKNMVDYNVCGAADVLARTVQRCFAHILKAADAQASTKTPEENS</sequence>
<gene>
    <name evidence="3" type="ORF">ANCCAN_20204</name>
</gene>
<proteinExistence type="predicted"/>
<name>A0A368FPA0_ANCCA</name>
<evidence type="ECO:0000313" key="4">
    <source>
        <dbReference type="Proteomes" id="UP000252519"/>
    </source>
</evidence>
<dbReference type="InterPro" id="IPR013087">
    <property type="entry name" value="Znf_C2H2_type"/>
</dbReference>
<reference evidence="3 4" key="1">
    <citation type="submission" date="2014-10" db="EMBL/GenBank/DDBJ databases">
        <title>Draft genome of the hookworm Ancylostoma caninum.</title>
        <authorList>
            <person name="Mitreva M."/>
        </authorList>
    </citation>
    <scope>NUCLEOTIDE SEQUENCE [LARGE SCALE GENOMIC DNA]</scope>
    <source>
        <strain evidence="3 4">Baltimore</strain>
    </source>
</reference>
<dbReference type="OrthoDB" id="5803872at2759"/>
<feature type="domain" description="C2H2-type" evidence="2">
    <location>
        <begin position="221"/>
        <end position="244"/>
    </location>
</feature>
<organism evidence="3 4">
    <name type="scientific">Ancylostoma caninum</name>
    <name type="common">Dog hookworm</name>
    <dbReference type="NCBI Taxonomy" id="29170"/>
    <lineage>
        <taxon>Eukaryota</taxon>
        <taxon>Metazoa</taxon>
        <taxon>Ecdysozoa</taxon>
        <taxon>Nematoda</taxon>
        <taxon>Chromadorea</taxon>
        <taxon>Rhabditida</taxon>
        <taxon>Rhabditina</taxon>
        <taxon>Rhabditomorpha</taxon>
        <taxon>Strongyloidea</taxon>
        <taxon>Ancylostomatidae</taxon>
        <taxon>Ancylostomatinae</taxon>
        <taxon>Ancylostoma</taxon>
    </lineage>
</organism>
<feature type="compositionally biased region" description="Low complexity" evidence="1">
    <location>
        <begin position="163"/>
        <end position="173"/>
    </location>
</feature>
<protein>
    <recommendedName>
        <fullName evidence="2">C2H2-type domain-containing protein</fullName>
    </recommendedName>
</protein>
<comment type="caution">
    <text evidence="3">The sequence shown here is derived from an EMBL/GenBank/DDBJ whole genome shotgun (WGS) entry which is preliminary data.</text>
</comment>
<feature type="domain" description="C2H2-type" evidence="2">
    <location>
        <begin position="327"/>
        <end position="350"/>
    </location>
</feature>
<evidence type="ECO:0000313" key="3">
    <source>
        <dbReference type="EMBL" id="RCN33953.1"/>
    </source>
</evidence>
<feature type="domain" description="C2H2-type" evidence="2">
    <location>
        <begin position="250"/>
        <end position="273"/>
    </location>
</feature>
<accession>A0A368FPA0</accession>